<gene>
    <name evidence="1" type="ORF">SAMD00023353_4400480</name>
</gene>
<dbReference type="Proteomes" id="UP000054516">
    <property type="component" value="Unassembled WGS sequence"/>
</dbReference>
<keyword evidence="2" id="KW-1185">Reference proteome</keyword>
<evidence type="ECO:0000313" key="1">
    <source>
        <dbReference type="EMBL" id="GAW26704.1"/>
    </source>
</evidence>
<name>A0A1S8A9B1_ROSNE</name>
<dbReference type="EMBL" id="DF977489">
    <property type="protein sequence ID" value="GAW26704.1"/>
    <property type="molecule type" value="Genomic_DNA"/>
</dbReference>
<organism evidence="1">
    <name type="scientific">Rosellinia necatrix</name>
    <name type="common">White root-rot fungus</name>
    <dbReference type="NCBI Taxonomy" id="77044"/>
    <lineage>
        <taxon>Eukaryota</taxon>
        <taxon>Fungi</taxon>
        <taxon>Dikarya</taxon>
        <taxon>Ascomycota</taxon>
        <taxon>Pezizomycotina</taxon>
        <taxon>Sordariomycetes</taxon>
        <taxon>Xylariomycetidae</taxon>
        <taxon>Xylariales</taxon>
        <taxon>Xylariaceae</taxon>
        <taxon>Rosellinia</taxon>
    </lineage>
</organism>
<protein>
    <submittedName>
        <fullName evidence="1">Uncharacterized protein</fullName>
    </submittedName>
</protein>
<evidence type="ECO:0000313" key="2">
    <source>
        <dbReference type="Proteomes" id="UP000054516"/>
    </source>
</evidence>
<reference evidence="1" key="1">
    <citation type="submission" date="2016-03" db="EMBL/GenBank/DDBJ databases">
        <title>Draft genome sequence of Rosellinia necatrix.</title>
        <authorList>
            <person name="Kanematsu S."/>
        </authorList>
    </citation>
    <scope>NUCLEOTIDE SEQUENCE [LARGE SCALE GENOMIC DNA]</scope>
    <source>
        <strain evidence="1">W97</strain>
    </source>
</reference>
<accession>A0A1S8A9B1</accession>
<proteinExistence type="predicted"/>
<sequence>MTMQAADHCLFGRCWRAGEDPSGLTINHAVPTTLDRPPPTVPVNGDDLCSNQCSLARGLWAWPPAERRMEIGSERNSGNHPNVIS</sequence>
<dbReference type="AlphaFoldDB" id="A0A1S8A9B1"/>